<dbReference type="Pfam" id="PF25764">
    <property type="entry name" value="KIF21A_4th"/>
    <property type="match status" value="1"/>
</dbReference>
<dbReference type="GO" id="GO:0005737">
    <property type="term" value="C:cytoplasm"/>
    <property type="evidence" value="ECO:0007669"/>
    <property type="project" value="UniProtKB-SubCell"/>
</dbReference>
<evidence type="ECO:0000256" key="4">
    <source>
        <dbReference type="ARBA" id="ARBA00022840"/>
    </source>
</evidence>
<dbReference type="InterPro" id="IPR027640">
    <property type="entry name" value="Kinesin-like_fam"/>
</dbReference>
<dbReference type="GO" id="GO:0003777">
    <property type="term" value="F:microtubule motor activity"/>
    <property type="evidence" value="ECO:0007669"/>
    <property type="project" value="InterPro"/>
</dbReference>
<evidence type="ECO:0000256" key="2">
    <source>
        <dbReference type="ARBA" id="ARBA00022490"/>
    </source>
</evidence>
<keyword evidence="4" id="KW-0067">ATP-binding</keyword>
<comment type="caution">
    <text evidence="7">The sequence shown here is derived from an EMBL/GenBank/DDBJ whole genome shotgun (WGS) entry which is preliminary data.</text>
</comment>
<keyword evidence="3" id="KW-0547">Nucleotide-binding</keyword>
<name>A0AAW1C8I9_CROAD</name>
<dbReference type="AlphaFoldDB" id="A0AAW1C8I9"/>
<reference evidence="7 8" key="1">
    <citation type="journal article" date="2024" name="Proc. Natl. Acad. Sci. U.S.A.">
        <title>The genetic regulatory architecture and epigenomic basis for age-related changes in rattlesnake venom.</title>
        <authorList>
            <person name="Hogan M.P."/>
            <person name="Holding M.L."/>
            <person name="Nystrom G.S."/>
            <person name="Colston T.J."/>
            <person name="Bartlett D.A."/>
            <person name="Mason A.J."/>
            <person name="Ellsworth S.A."/>
            <person name="Rautsaw R.M."/>
            <person name="Lawrence K.C."/>
            <person name="Strickland J.L."/>
            <person name="He B."/>
            <person name="Fraser P."/>
            <person name="Margres M.J."/>
            <person name="Gilbert D.M."/>
            <person name="Gibbs H.L."/>
            <person name="Parkinson C.L."/>
            <person name="Rokyta D.R."/>
        </authorList>
    </citation>
    <scope>NUCLEOTIDE SEQUENCE [LARGE SCALE GENOMIC DNA]</scope>
    <source>
        <strain evidence="7">DRR0105</strain>
    </source>
</reference>
<comment type="subcellular location">
    <subcellularLocation>
        <location evidence="1">Cytoplasm</location>
    </subcellularLocation>
</comment>
<organism evidence="7 8">
    <name type="scientific">Crotalus adamanteus</name>
    <name type="common">Eastern diamondback rattlesnake</name>
    <dbReference type="NCBI Taxonomy" id="8729"/>
    <lineage>
        <taxon>Eukaryota</taxon>
        <taxon>Metazoa</taxon>
        <taxon>Chordata</taxon>
        <taxon>Craniata</taxon>
        <taxon>Vertebrata</taxon>
        <taxon>Euteleostomi</taxon>
        <taxon>Lepidosauria</taxon>
        <taxon>Squamata</taxon>
        <taxon>Bifurcata</taxon>
        <taxon>Unidentata</taxon>
        <taxon>Episquamata</taxon>
        <taxon>Toxicofera</taxon>
        <taxon>Serpentes</taxon>
        <taxon>Colubroidea</taxon>
        <taxon>Viperidae</taxon>
        <taxon>Crotalinae</taxon>
        <taxon>Crotalus</taxon>
    </lineage>
</organism>
<dbReference type="GO" id="GO:0007052">
    <property type="term" value="P:mitotic spindle organization"/>
    <property type="evidence" value="ECO:0007669"/>
    <property type="project" value="TreeGrafter"/>
</dbReference>
<dbReference type="EMBL" id="JAOTOJ010000001">
    <property type="protein sequence ID" value="KAK9410648.1"/>
    <property type="molecule type" value="Genomic_DNA"/>
</dbReference>
<evidence type="ECO:0000256" key="1">
    <source>
        <dbReference type="ARBA" id="ARBA00004496"/>
    </source>
</evidence>
<sequence>MKMKISSAQTKSKCHQEIQAMKNQCIQLISQMKEDAEKFWQWKQQKDKKVIQLKSQDRKRQLVKLKQDFQKESIVLQQKAEAVAANKRLKEVLQKHQEAAAKQKDIHNGGFEAAASWVKTWLVNEVKVLMSIEEARVT</sequence>
<gene>
    <name evidence="7" type="ORF">NXF25_001823</name>
</gene>
<dbReference type="GO" id="GO:0005875">
    <property type="term" value="C:microtubule associated complex"/>
    <property type="evidence" value="ECO:0007669"/>
    <property type="project" value="TreeGrafter"/>
</dbReference>
<proteinExistence type="predicted"/>
<evidence type="ECO:0000313" key="8">
    <source>
        <dbReference type="Proteomes" id="UP001474421"/>
    </source>
</evidence>
<evidence type="ECO:0000256" key="6">
    <source>
        <dbReference type="SAM" id="Coils"/>
    </source>
</evidence>
<protein>
    <submittedName>
        <fullName evidence="7">Chromosome-associated kinesin KIF4A</fullName>
    </submittedName>
</protein>
<accession>A0AAW1C8I9</accession>
<evidence type="ECO:0000256" key="3">
    <source>
        <dbReference type="ARBA" id="ARBA00022741"/>
    </source>
</evidence>
<dbReference type="Proteomes" id="UP001474421">
    <property type="component" value="Unassembled WGS sequence"/>
</dbReference>
<feature type="coiled-coil region" evidence="6">
    <location>
        <begin position="79"/>
        <end position="106"/>
    </location>
</feature>
<dbReference type="PANTHER" id="PTHR47969:SF15">
    <property type="entry name" value="CHROMOSOME-ASSOCIATED KINESIN KIF4A-RELATED"/>
    <property type="match status" value="1"/>
</dbReference>
<keyword evidence="8" id="KW-1185">Reference proteome</keyword>
<evidence type="ECO:0000256" key="5">
    <source>
        <dbReference type="ARBA" id="ARBA00023054"/>
    </source>
</evidence>
<keyword evidence="5 6" id="KW-0175">Coiled coil</keyword>
<dbReference type="GO" id="GO:0007018">
    <property type="term" value="P:microtubule-based movement"/>
    <property type="evidence" value="ECO:0007669"/>
    <property type="project" value="InterPro"/>
</dbReference>
<dbReference type="GO" id="GO:0051231">
    <property type="term" value="P:spindle elongation"/>
    <property type="evidence" value="ECO:0007669"/>
    <property type="project" value="TreeGrafter"/>
</dbReference>
<keyword evidence="2" id="KW-0963">Cytoplasm</keyword>
<evidence type="ECO:0000313" key="7">
    <source>
        <dbReference type="EMBL" id="KAK9410648.1"/>
    </source>
</evidence>
<dbReference type="PANTHER" id="PTHR47969">
    <property type="entry name" value="CHROMOSOME-ASSOCIATED KINESIN KIF4A-RELATED"/>
    <property type="match status" value="1"/>
</dbReference>
<dbReference type="GO" id="GO:0005524">
    <property type="term" value="F:ATP binding"/>
    <property type="evidence" value="ECO:0007669"/>
    <property type="project" value="UniProtKB-KW"/>
</dbReference>